<feature type="domain" description="Outer membrane protein beta-barrel" evidence="3">
    <location>
        <begin position="11"/>
        <end position="230"/>
    </location>
</feature>
<protein>
    <submittedName>
        <fullName evidence="4">Porin family protein</fullName>
    </submittedName>
</protein>
<feature type="chain" id="PRO_5021954682" evidence="2">
    <location>
        <begin position="24"/>
        <end position="230"/>
    </location>
</feature>
<dbReference type="SUPFAM" id="SSF56925">
    <property type="entry name" value="OMPA-like"/>
    <property type="match status" value="1"/>
</dbReference>
<dbReference type="AlphaFoldDB" id="A0A558ETW9"/>
<reference evidence="4 5" key="1">
    <citation type="submission" date="2019-07" db="EMBL/GenBank/DDBJ databases">
        <title>Draft Genome Sequence of the first blaOXA-58-Harboring Acinetobacter colistiniresistens clinical isolate from Brazil.</title>
        <authorList>
            <person name="Favaro L.S."/>
            <person name="Paula-Petroli S.B."/>
            <person name="Moura C.F."/>
            <person name="Tognim M.C.B."/>
            <person name="Venancio E.J."/>
            <person name="Yamada-Ogatta S.F."/>
            <person name="Carrara-Marroni F.E."/>
        </authorList>
    </citation>
    <scope>NUCLEOTIDE SEQUENCE [LARGE SCALE GENOMIC DNA]</scope>
    <source>
        <strain evidence="4 5">DL</strain>
    </source>
</reference>
<name>A0A558ETW9_9GAMM</name>
<dbReference type="InterPro" id="IPR011250">
    <property type="entry name" value="OMP/PagP_B-barrel"/>
</dbReference>
<sequence>MDNLITRLTFSSILLTSVSLSSAQDTNLTGYFVSAKVTAAELKAKNMQTSLRPGIGQFVTGNDQDDLINTSLGFGYDFGNGWRTEAEYTFKNDAEFTSGSTNFPTSFNHHKVETQRLMLNAYRDFEVIRNVAIYGNLGLGIARTQSSGWQGNISRQYLANTETQLVYSLGAGTTYTAIKNLNLDLGYRYVDLGKAESGLNNFTNARTLQDEQMKAHLYSSDFYLGARYSF</sequence>
<dbReference type="Gene3D" id="2.40.160.20">
    <property type="match status" value="1"/>
</dbReference>
<evidence type="ECO:0000313" key="4">
    <source>
        <dbReference type="EMBL" id="TVT76483.1"/>
    </source>
</evidence>
<dbReference type="RefSeq" id="WP_005243425.1">
    <property type="nucleotide sequence ID" value="NZ_BGNT01000028.1"/>
</dbReference>
<feature type="signal peptide" evidence="2">
    <location>
        <begin position="1"/>
        <end position="23"/>
    </location>
</feature>
<evidence type="ECO:0000313" key="5">
    <source>
        <dbReference type="Proteomes" id="UP000316981"/>
    </source>
</evidence>
<dbReference type="Pfam" id="PF13505">
    <property type="entry name" value="OMP_b-brl"/>
    <property type="match status" value="1"/>
</dbReference>
<dbReference type="Proteomes" id="UP000316981">
    <property type="component" value="Unassembled WGS sequence"/>
</dbReference>
<gene>
    <name evidence="4" type="ORF">FPV60_20400</name>
</gene>
<evidence type="ECO:0000256" key="1">
    <source>
        <dbReference type="ARBA" id="ARBA00022729"/>
    </source>
</evidence>
<accession>A0A558ETW9</accession>
<evidence type="ECO:0000259" key="3">
    <source>
        <dbReference type="Pfam" id="PF13505"/>
    </source>
</evidence>
<proteinExistence type="predicted"/>
<organism evidence="4 5">
    <name type="scientific">Acinetobacter colistiniresistens</name>
    <dbReference type="NCBI Taxonomy" id="280145"/>
    <lineage>
        <taxon>Bacteria</taxon>
        <taxon>Pseudomonadati</taxon>
        <taxon>Pseudomonadota</taxon>
        <taxon>Gammaproteobacteria</taxon>
        <taxon>Moraxellales</taxon>
        <taxon>Moraxellaceae</taxon>
        <taxon>Acinetobacter</taxon>
    </lineage>
</organism>
<keyword evidence="1 2" id="KW-0732">Signal</keyword>
<comment type="caution">
    <text evidence="4">The sequence shown here is derived from an EMBL/GenBank/DDBJ whole genome shotgun (WGS) entry which is preliminary data.</text>
</comment>
<dbReference type="InterPro" id="IPR027385">
    <property type="entry name" value="Beta-barrel_OMP"/>
</dbReference>
<dbReference type="EMBL" id="VMTP01000111">
    <property type="protein sequence ID" value="TVT76483.1"/>
    <property type="molecule type" value="Genomic_DNA"/>
</dbReference>
<evidence type="ECO:0000256" key="2">
    <source>
        <dbReference type="SAM" id="SignalP"/>
    </source>
</evidence>